<protein>
    <recommendedName>
        <fullName evidence="4">F-box domain-containing protein</fullName>
    </recommendedName>
</protein>
<dbReference type="GeneID" id="14917859"/>
<evidence type="ECO:0000256" key="3">
    <source>
        <dbReference type="ARBA" id="ARBA00022833"/>
    </source>
</evidence>
<keyword evidence="1" id="KW-0479">Metal-binding</keyword>
<dbReference type="InterPro" id="IPR043145">
    <property type="entry name" value="Znf_ZZ_sf"/>
</dbReference>
<dbReference type="Gene3D" id="3.30.60.90">
    <property type="match status" value="1"/>
</dbReference>
<evidence type="ECO:0000313" key="6">
    <source>
        <dbReference type="Proteomes" id="UP000011083"/>
    </source>
</evidence>
<dbReference type="Proteomes" id="UP000011083">
    <property type="component" value="Unassembled WGS sequence"/>
</dbReference>
<keyword evidence="3" id="KW-0862">Zinc</keyword>
<dbReference type="SUPFAM" id="SSF81383">
    <property type="entry name" value="F-box domain"/>
    <property type="match status" value="1"/>
</dbReference>
<organism evidence="5 6">
    <name type="scientific">Acanthamoeba castellanii (strain ATCC 30010 / Neff)</name>
    <dbReference type="NCBI Taxonomy" id="1257118"/>
    <lineage>
        <taxon>Eukaryota</taxon>
        <taxon>Amoebozoa</taxon>
        <taxon>Discosea</taxon>
        <taxon>Longamoebia</taxon>
        <taxon>Centramoebida</taxon>
        <taxon>Acanthamoebidae</taxon>
        <taxon>Acanthamoeba</taxon>
    </lineage>
</organism>
<dbReference type="SUPFAM" id="SSF57850">
    <property type="entry name" value="RING/U-box"/>
    <property type="match status" value="1"/>
</dbReference>
<dbReference type="EMBL" id="KB007974">
    <property type="protein sequence ID" value="ELR17263.1"/>
    <property type="molecule type" value="Genomic_DNA"/>
</dbReference>
<proteinExistence type="predicted"/>
<evidence type="ECO:0000259" key="4">
    <source>
        <dbReference type="Pfam" id="PF12937"/>
    </source>
</evidence>
<dbReference type="RefSeq" id="XP_004339276.1">
    <property type="nucleotide sequence ID" value="XM_004339228.1"/>
</dbReference>
<evidence type="ECO:0000256" key="2">
    <source>
        <dbReference type="ARBA" id="ARBA00022771"/>
    </source>
</evidence>
<reference evidence="5 6" key="1">
    <citation type="journal article" date="2013" name="Genome Biol.">
        <title>Genome of Acanthamoeba castellanii highlights extensive lateral gene transfer and early evolution of tyrosine kinase signaling.</title>
        <authorList>
            <person name="Clarke M."/>
            <person name="Lohan A.J."/>
            <person name="Liu B."/>
            <person name="Lagkouvardos I."/>
            <person name="Roy S."/>
            <person name="Zafar N."/>
            <person name="Bertelli C."/>
            <person name="Schilde C."/>
            <person name="Kianianmomeni A."/>
            <person name="Burglin T.R."/>
            <person name="Frech C."/>
            <person name="Turcotte B."/>
            <person name="Kopec K.O."/>
            <person name="Synnott J.M."/>
            <person name="Choo C."/>
            <person name="Paponov I."/>
            <person name="Finkler A."/>
            <person name="Soon Heng Tan C."/>
            <person name="Hutchins A.P."/>
            <person name="Weinmeier T."/>
            <person name="Rattei T."/>
            <person name="Chu J.S."/>
            <person name="Gimenez G."/>
            <person name="Irimia M."/>
            <person name="Rigden D.J."/>
            <person name="Fitzpatrick D.A."/>
            <person name="Lorenzo-Morales J."/>
            <person name="Bateman A."/>
            <person name="Chiu C.H."/>
            <person name="Tang P."/>
            <person name="Hegemann P."/>
            <person name="Fromm H."/>
            <person name="Raoult D."/>
            <person name="Greub G."/>
            <person name="Miranda-Saavedra D."/>
            <person name="Chen N."/>
            <person name="Nash P."/>
            <person name="Ginger M.L."/>
            <person name="Horn M."/>
            <person name="Schaap P."/>
            <person name="Caler L."/>
            <person name="Loftus B."/>
        </authorList>
    </citation>
    <scope>NUCLEOTIDE SEQUENCE [LARGE SCALE GENOMIC DNA]</scope>
    <source>
        <strain evidence="5 6">Neff</strain>
    </source>
</reference>
<sequence>MAETQEKEVHPVEVPAGELVVAIAGWLALRDLGRLSLACRTLHALLAHDSVWHRAAEREWGIPRSLGLPEHHPTWRSLRVPPSQAVAHVDGDEDPMTALAQSGPYRVDDAIHAITTITFWFMMADIREVDVGRTLPLVMLRSGDKQLCIGLPSRAPHLMIATNTLAPDDEVSDSDSDEIFARPRRTATRTWELRVETTQAFPVLRWTHVTVEIEGWPEPSPHLKAASPASDQPRPRFAIRFGTEDLGTDLSDQRFNPWEWRRRSRVFVDDCEGSTRKSLIRDVRIYDGRLHQEDIAFLSTIVPPLPENMDAIEETVMTALRESGDAWPLVGLRYNCAESCNFDICKACYDAGINPTHLPVSPLHELDHGFRVLQTTGYSVRPYLCPSPLYSKALH</sequence>
<dbReference type="Pfam" id="PF12937">
    <property type="entry name" value="F-box-like"/>
    <property type="match status" value="1"/>
</dbReference>
<dbReference type="OrthoDB" id="10014385at2759"/>
<evidence type="ECO:0000313" key="5">
    <source>
        <dbReference type="EMBL" id="ELR17263.1"/>
    </source>
</evidence>
<dbReference type="InterPro" id="IPR036047">
    <property type="entry name" value="F-box-like_dom_sf"/>
</dbReference>
<dbReference type="VEuPathDB" id="AmoebaDB:ACA1_059800"/>
<dbReference type="AlphaFoldDB" id="L8GXG5"/>
<dbReference type="Gene3D" id="1.20.1280.50">
    <property type="match status" value="1"/>
</dbReference>
<evidence type="ECO:0000256" key="1">
    <source>
        <dbReference type="ARBA" id="ARBA00022723"/>
    </source>
</evidence>
<accession>L8GXG5</accession>
<feature type="domain" description="F-box" evidence="4">
    <location>
        <begin position="18"/>
        <end position="55"/>
    </location>
</feature>
<dbReference type="GO" id="GO:0008270">
    <property type="term" value="F:zinc ion binding"/>
    <property type="evidence" value="ECO:0007669"/>
    <property type="project" value="UniProtKB-KW"/>
</dbReference>
<keyword evidence="6" id="KW-1185">Reference proteome</keyword>
<dbReference type="KEGG" id="acan:ACA1_059800"/>
<gene>
    <name evidence="5" type="ORF">ACA1_059800</name>
</gene>
<name>L8GXG5_ACACF</name>
<dbReference type="InterPro" id="IPR001810">
    <property type="entry name" value="F-box_dom"/>
</dbReference>
<keyword evidence="2" id="KW-0863">Zinc-finger</keyword>